<name>A0A6J5LU52_9CAUD</name>
<gene>
    <name evidence="1" type="ORF">UFOVP312_1</name>
</gene>
<dbReference type="EMBL" id="LR796318">
    <property type="protein sequence ID" value="CAB4136480.1"/>
    <property type="molecule type" value="Genomic_DNA"/>
</dbReference>
<sequence>GNVTAASGTSTFENVTINGSLDMNSATGSTITGLSTPTADSDAANKAYVDSVAQGIDAKASCLAATTANITLSGTQTIDGVAVTAGQRVLVKNQSSAAQNGIYVAAAGAWARSTDADTWNELVSAYTFIEQGTDNGNNGYICTVQSGGTLGTTPVTWVQFSGAGQINAGAGLTKVGNTLDVGTASSSRIVVNADNIDLAATGITPGTYKSLTIDAYGRATGGTNPTTLSGYGITDAYTIAQVDALFGSTTSAAASAAAAATSASNAATSATNASNSATAAAGSATSAANTFTTFNNQYLGSKTSDPTVNNTGGALVAGNLYWNSTANEMRVYTGTTWLTAYLPATGYLALSGGTMTGAIAMSNNKITGLGTPTATGDAATKGYVDTAVGSYLPLAGGTLTGNLGFSGTGRRITGDFSNATINNRLLFQCSTTNGNTGVAAIPNGTATTSTWRAYNAADADNASVAILGAFGATDVRVSSDRTGTGTFLPMTFFTGGSERARLDTSGNFGIGVSSPVARFDLGGDYKEGVVTANTGTAYTINTATGTLQILTLTGNCTFTFPALVAGESFTLLLRQDGTGGRTVTWPAAVRWPGGTAPTITATANQTDKYVFTSDGTRWYGSNAGQAYAA</sequence>
<reference evidence="1" key="1">
    <citation type="submission" date="2020-04" db="EMBL/GenBank/DDBJ databases">
        <authorList>
            <person name="Chiriac C."/>
            <person name="Salcher M."/>
            <person name="Ghai R."/>
            <person name="Kavagutti S V."/>
        </authorList>
    </citation>
    <scope>NUCLEOTIDE SEQUENCE</scope>
</reference>
<proteinExistence type="predicted"/>
<feature type="non-terminal residue" evidence="1">
    <location>
        <position position="1"/>
    </location>
</feature>
<protein>
    <submittedName>
        <fullName evidence="1">Uncharacterized protein</fullName>
    </submittedName>
</protein>
<evidence type="ECO:0000313" key="1">
    <source>
        <dbReference type="EMBL" id="CAB4136480.1"/>
    </source>
</evidence>
<accession>A0A6J5LU52</accession>
<organism evidence="1">
    <name type="scientific">uncultured Caudovirales phage</name>
    <dbReference type="NCBI Taxonomy" id="2100421"/>
    <lineage>
        <taxon>Viruses</taxon>
        <taxon>Duplodnaviria</taxon>
        <taxon>Heunggongvirae</taxon>
        <taxon>Uroviricota</taxon>
        <taxon>Caudoviricetes</taxon>
        <taxon>Peduoviridae</taxon>
        <taxon>Maltschvirus</taxon>
        <taxon>Maltschvirus maltsch</taxon>
    </lineage>
</organism>